<dbReference type="PANTHER" id="PTHR38340">
    <property type="entry name" value="S-LAYER PROTEIN"/>
    <property type="match status" value="1"/>
</dbReference>
<dbReference type="InterPro" id="IPR001818">
    <property type="entry name" value="Pept_M10_metallopeptidase"/>
</dbReference>
<keyword evidence="10" id="KW-1185">Reference proteome</keyword>
<dbReference type="Gene3D" id="3.40.390.10">
    <property type="entry name" value="Collagenase (Catalytic Domain)"/>
    <property type="match status" value="1"/>
</dbReference>
<evidence type="ECO:0000313" key="10">
    <source>
        <dbReference type="Proteomes" id="UP001604335"/>
    </source>
</evidence>
<evidence type="ECO:0000256" key="6">
    <source>
        <dbReference type="ARBA" id="ARBA00022801"/>
    </source>
</evidence>
<dbReference type="InterPro" id="IPR001343">
    <property type="entry name" value="Hemolysn_Ca-bd"/>
</dbReference>
<keyword evidence="4" id="KW-0645">Protease</keyword>
<name>A0ABW7CHN1_9CYAN</name>
<sequence>MALQMSPAGIDQNSAIAPEVSTLRWRTAASTKAIPLSGNNNIDALLTVRINNPTITQAWNVPPGGVITYSFPNANTVNHLTSVAQGAITSPAEIPEPVKQAVRQVLQNYSQVIPVQFQEVPDEVGGTLRVTLGKSPQLPDALACAYVPGSAYGGQVFLSANGMFDPNFFTKGPGSAGYGTLIHELGHAMGLKHPREYGSEAGDVPGKAPSNVAVLAPELDHRHNTVMSYNGRDFSSFQNSRTLMNYDIQSLQYLYGANTSWRSGNDLYTWNATSFLGVEAIWDGGGTDTLEMGSLPASDRYYFDLKPGGLLTTQTGRKGRFFDIYPSYQPLYPMFDRGKSIAFGVTLENLNGTDGADEVLGNDTDNVILGRGGNDSLSGGLGQDTLWGGLADDWLSGEAGNDQLQGNAGLDTLIGGLGNDQLNGGRDADWLQGDAGDDVLFGEFGNDLLLGGDGADRFVLGTGMGQDTIQDFQSGIDGIYLVNGLTPSAIALRPQGTNTLVQVANSNETLAIVAGALSIADFHLA</sequence>
<dbReference type="InterPro" id="IPR011049">
    <property type="entry name" value="Serralysin-like_metalloprot_C"/>
</dbReference>
<evidence type="ECO:0000256" key="1">
    <source>
        <dbReference type="ARBA" id="ARBA00004613"/>
    </source>
</evidence>
<keyword evidence="7" id="KW-0862">Zinc</keyword>
<keyword evidence="5" id="KW-0479">Metal-binding</keyword>
<dbReference type="Pfam" id="PF00413">
    <property type="entry name" value="Peptidase_M10"/>
    <property type="match status" value="1"/>
</dbReference>
<dbReference type="InterPro" id="IPR006026">
    <property type="entry name" value="Peptidase_Metallo"/>
</dbReference>
<dbReference type="RefSeq" id="WP_393015152.1">
    <property type="nucleotide sequence ID" value="NZ_JAZAQF010000088.1"/>
</dbReference>
<dbReference type="Proteomes" id="UP001604335">
    <property type="component" value="Unassembled WGS sequence"/>
</dbReference>
<dbReference type="InterPro" id="IPR018511">
    <property type="entry name" value="Hemolysin-typ_Ca-bd_CS"/>
</dbReference>
<evidence type="ECO:0000256" key="7">
    <source>
        <dbReference type="ARBA" id="ARBA00022833"/>
    </source>
</evidence>
<dbReference type="PANTHER" id="PTHR38340:SF1">
    <property type="entry name" value="S-LAYER PROTEIN"/>
    <property type="match status" value="1"/>
</dbReference>
<evidence type="ECO:0000256" key="2">
    <source>
        <dbReference type="ARBA" id="ARBA00009490"/>
    </source>
</evidence>
<dbReference type="SUPFAM" id="SSF55486">
    <property type="entry name" value="Metalloproteases ('zincins'), catalytic domain"/>
    <property type="match status" value="1"/>
</dbReference>
<evidence type="ECO:0000259" key="8">
    <source>
        <dbReference type="SMART" id="SM00235"/>
    </source>
</evidence>
<dbReference type="PRINTS" id="PR00313">
    <property type="entry name" value="CABNDNGRPT"/>
</dbReference>
<evidence type="ECO:0000256" key="5">
    <source>
        <dbReference type="ARBA" id="ARBA00022723"/>
    </source>
</evidence>
<comment type="similarity">
    <text evidence="2">Belongs to the peptidase M10B family.</text>
</comment>
<comment type="caution">
    <text evidence="9">The sequence shown here is derived from an EMBL/GenBank/DDBJ whole genome shotgun (WGS) entry which is preliminary data.</text>
</comment>
<reference evidence="10" key="1">
    <citation type="journal article" date="2024" name="Algal Res.">
        <title>Biochemical, toxicological and genomic investigation of a high-biomass producing Limnothrix strain isolated from Italian shallow drinking water reservoir.</title>
        <authorList>
            <person name="Simonazzi M."/>
            <person name="Shishido T.K."/>
            <person name="Delbaje E."/>
            <person name="Wahlsten M."/>
            <person name="Fewer D.P."/>
            <person name="Sivonen K."/>
            <person name="Pezzolesi L."/>
            <person name="Pistocchi R."/>
        </authorList>
    </citation>
    <scope>NUCLEOTIDE SEQUENCE [LARGE SCALE GENOMIC DNA]</scope>
    <source>
        <strain evidence="10">LRLZ20PSL1</strain>
    </source>
</reference>
<keyword evidence="6" id="KW-0378">Hydrolase</keyword>
<dbReference type="PROSITE" id="PS00330">
    <property type="entry name" value="HEMOLYSIN_CALCIUM"/>
    <property type="match status" value="1"/>
</dbReference>
<keyword evidence="3" id="KW-0964">Secreted</keyword>
<dbReference type="InterPro" id="IPR024079">
    <property type="entry name" value="MetalloPept_cat_dom_sf"/>
</dbReference>
<dbReference type="Pfam" id="PF00353">
    <property type="entry name" value="HemolysinCabind"/>
    <property type="match status" value="3"/>
</dbReference>
<dbReference type="SUPFAM" id="SSF51120">
    <property type="entry name" value="beta-Roll"/>
    <property type="match status" value="2"/>
</dbReference>
<proteinExistence type="inferred from homology"/>
<comment type="subcellular location">
    <subcellularLocation>
        <location evidence="1">Secreted</location>
    </subcellularLocation>
</comment>
<dbReference type="Gene3D" id="2.150.10.10">
    <property type="entry name" value="Serralysin-like metalloprotease, C-terminal"/>
    <property type="match status" value="2"/>
</dbReference>
<evidence type="ECO:0000313" key="9">
    <source>
        <dbReference type="EMBL" id="MFG3819316.1"/>
    </source>
</evidence>
<evidence type="ECO:0000256" key="3">
    <source>
        <dbReference type="ARBA" id="ARBA00022525"/>
    </source>
</evidence>
<dbReference type="EMBL" id="JAZAQF010000088">
    <property type="protein sequence ID" value="MFG3819316.1"/>
    <property type="molecule type" value="Genomic_DNA"/>
</dbReference>
<organism evidence="9 10">
    <name type="scientific">Limnothrix redekei LRLZ20PSL1</name>
    <dbReference type="NCBI Taxonomy" id="3112953"/>
    <lineage>
        <taxon>Bacteria</taxon>
        <taxon>Bacillati</taxon>
        <taxon>Cyanobacteriota</taxon>
        <taxon>Cyanophyceae</taxon>
        <taxon>Pseudanabaenales</taxon>
        <taxon>Pseudanabaenaceae</taxon>
        <taxon>Limnothrix</taxon>
    </lineage>
</organism>
<evidence type="ECO:0000256" key="4">
    <source>
        <dbReference type="ARBA" id="ARBA00022670"/>
    </source>
</evidence>
<dbReference type="CDD" id="cd04277">
    <property type="entry name" value="ZnMc_serralysin_like"/>
    <property type="match status" value="1"/>
</dbReference>
<protein>
    <submittedName>
        <fullName evidence="9">M10 family metallopeptidase</fullName>
    </submittedName>
</protein>
<gene>
    <name evidence="9" type="ORF">VPK24_16845</name>
</gene>
<dbReference type="SMART" id="SM00235">
    <property type="entry name" value="ZnMc"/>
    <property type="match status" value="1"/>
</dbReference>
<feature type="domain" description="Peptidase metallopeptidase" evidence="8">
    <location>
        <begin position="55"/>
        <end position="257"/>
    </location>
</feature>
<accession>A0ABW7CHN1</accession>
<dbReference type="InterPro" id="IPR050557">
    <property type="entry name" value="RTX_toxin/Mannuronan_C5-epim"/>
</dbReference>
<dbReference type="InterPro" id="IPR034033">
    <property type="entry name" value="Serralysin-like"/>
</dbReference>